<dbReference type="EMBL" id="GBRH01201462">
    <property type="protein sequence ID" value="JAD96433.1"/>
    <property type="molecule type" value="Transcribed_RNA"/>
</dbReference>
<accession>A0A0A9EBL6</accession>
<organism evidence="1">
    <name type="scientific">Arundo donax</name>
    <name type="common">Giant reed</name>
    <name type="synonym">Donax arundinaceus</name>
    <dbReference type="NCBI Taxonomy" id="35708"/>
    <lineage>
        <taxon>Eukaryota</taxon>
        <taxon>Viridiplantae</taxon>
        <taxon>Streptophyta</taxon>
        <taxon>Embryophyta</taxon>
        <taxon>Tracheophyta</taxon>
        <taxon>Spermatophyta</taxon>
        <taxon>Magnoliopsida</taxon>
        <taxon>Liliopsida</taxon>
        <taxon>Poales</taxon>
        <taxon>Poaceae</taxon>
        <taxon>PACMAD clade</taxon>
        <taxon>Arundinoideae</taxon>
        <taxon>Arundineae</taxon>
        <taxon>Arundo</taxon>
    </lineage>
</organism>
<sequence>MLNLQAPRNKNRKRPLEVLGKCHLPRNQVPLSTCMT</sequence>
<evidence type="ECO:0000313" key="1">
    <source>
        <dbReference type="EMBL" id="JAD96433.1"/>
    </source>
</evidence>
<reference evidence="1" key="1">
    <citation type="submission" date="2014-09" db="EMBL/GenBank/DDBJ databases">
        <authorList>
            <person name="Magalhaes I.L.F."/>
            <person name="Oliveira U."/>
            <person name="Santos F.R."/>
            <person name="Vidigal T.H.D.A."/>
            <person name="Brescovit A.D."/>
            <person name="Santos A.J."/>
        </authorList>
    </citation>
    <scope>NUCLEOTIDE SEQUENCE</scope>
    <source>
        <tissue evidence="1">Shoot tissue taken approximately 20 cm above the soil surface</tissue>
    </source>
</reference>
<name>A0A0A9EBL6_ARUDO</name>
<protein>
    <submittedName>
        <fullName evidence="1">Uncharacterized protein</fullName>
    </submittedName>
</protein>
<dbReference type="AlphaFoldDB" id="A0A0A9EBL6"/>
<proteinExistence type="predicted"/>
<reference evidence="1" key="2">
    <citation type="journal article" date="2015" name="Data Brief">
        <title>Shoot transcriptome of the giant reed, Arundo donax.</title>
        <authorList>
            <person name="Barrero R.A."/>
            <person name="Guerrero F.D."/>
            <person name="Moolhuijzen P."/>
            <person name="Goolsby J.A."/>
            <person name="Tidwell J."/>
            <person name="Bellgard S.E."/>
            <person name="Bellgard M.I."/>
        </authorList>
    </citation>
    <scope>NUCLEOTIDE SEQUENCE</scope>
    <source>
        <tissue evidence="1">Shoot tissue taken approximately 20 cm above the soil surface</tissue>
    </source>
</reference>